<sequence length="271" mass="30582">MTTPAPLTPPAFDFVQGDSPLLVSMPHCGLNLTPEVAAGLTEKAKKLPDTDWYMPELYDFLVSLGVGFIKANYSRYVIDLNRPYDDKPLYATKTTGLFPDILFDESPIFEAGKTPSAEHRTFCKEQIWMPYHDIIAQELARLKAKFGYAILFDAHSIAAEVPMLFEGHLPDFNWGTNEGKACDSTLANAATQILRPNYTQVLNGRFTGGYITRHFGQPHHGVHAIQLELSQDTYLNDELAKQSEYQLDEQKRPFITQQLRDLIEVLMAIKL</sequence>
<gene>
    <name evidence="1" type="ORF">MSP8886_03632</name>
</gene>
<dbReference type="STRING" id="1792290.MSP8886_03632"/>
<dbReference type="Proteomes" id="UP000092544">
    <property type="component" value="Unassembled WGS sequence"/>
</dbReference>
<protein>
    <submittedName>
        <fullName evidence="1">N-formylglutamate amidohydrolase</fullName>
    </submittedName>
</protein>
<dbReference type="OrthoDB" id="8716700at2"/>
<accession>A0A1A8TPS7</accession>
<dbReference type="Pfam" id="PF05013">
    <property type="entry name" value="FGase"/>
    <property type="match status" value="1"/>
</dbReference>
<evidence type="ECO:0000313" key="2">
    <source>
        <dbReference type="Proteomes" id="UP000092544"/>
    </source>
</evidence>
<dbReference type="GO" id="GO:0016787">
    <property type="term" value="F:hydrolase activity"/>
    <property type="evidence" value="ECO:0007669"/>
    <property type="project" value="UniProtKB-KW"/>
</dbReference>
<dbReference type="InterPro" id="IPR007709">
    <property type="entry name" value="N-FG_amidohydro"/>
</dbReference>
<dbReference type="AlphaFoldDB" id="A0A1A8TPS7"/>
<dbReference type="InterPro" id="IPR010247">
    <property type="entry name" value="HutG_amidohyd"/>
</dbReference>
<keyword evidence="1" id="KW-0378">Hydrolase</keyword>
<dbReference type="EMBL" id="FLOB01000012">
    <property type="protein sequence ID" value="SBS36268.1"/>
    <property type="molecule type" value="Genomic_DNA"/>
</dbReference>
<dbReference type="Gene3D" id="3.40.630.40">
    <property type="entry name" value="Zn-dependent exopeptidases"/>
    <property type="match status" value="1"/>
</dbReference>
<proteinExistence type="predicted"/>
<dbReference type="SUPFAM" id="SSF53187">
    <property type="entry name" value="Zn-dependent exopeptidases"/>
    <property type="match status" value="1"/>
</dbReference>
<organism evidence="1 2">
    <name type="scientific">Marinomonas spartinae</name>
    <dbReference type="NCBI Taxonomy" id="1792290"/>
    <lineage>
        <taxon>Bacteria</taxon>
        <taxon>Pseudomonadati</taxon>
        <taxon>Pseudomonadota</taxon>
        <taxon>Gammaproteobacteria</taxon>
        <taxon>Oceanospirillales</taxon>
        <taxon>Oceanospirillaceae</taxon>
        <taxon>Marinomonas</taxon>
    </lineage>
</organism>
<dbReference type="RefSeq" id="WP_067019099.1">
    <property type="nucleotide sequence ID" value="NZ_FLOB01000012.1"/>
</dbReference>
<keyword evidence="2" id="KW-1185">Reference proteome</keyword>
<name>A0A1A8TPS7_9GAMM</name>
<evidence type="ECO:0000313" key="1">
    <source>
        <dbReference type="EMBL" id="SBS36268.1"/>
    </source>
</evidence>
<dbReference type="NCBIfam" id="TIGR02017">
    <property type="entry name" value="hutG_amidohyd"/>
    <property type="match status" value="1"/>
</dbReference>
<reference evidence="1 2" key="1">
    <citation type="submission" date="2016-06" db="EMBL/GenBank/DDBJ databases">
        <authorList>
            <person name="Kjaerup R.B."/>
            <person name="Dalgaard T.S."/>
            <person name="Juul-Madsen H.R."/>
        </authorList>
    </citation>
    <scope>NUCLEOTIDE SEQUENCE [LARGE SCALE GENOMIC DNA]</scope>
    <source>
        <strain evidence="1 2">CECT 8886</strain>
    </source>
</reference>